<organism evidence="2 3">
    <name type="scientific">Meloidogyne hapla</name>
    <name type="common">Root-knot nematode worm</name>
    <dbReference type="NCBI Taxonomy" id="6305"/>
    <lineage>
        <taxon>Eukaryota</taxon>
        <taxon>Metazoa</taxon>
        <taxon>Ecdysozoa</taxon>
        <taxon>Nematoda</taxon>
        <taxon>Chromadorea</taxon>
        <taxon>Rhabditida</taxon>
        <taxon>Tylenchina</taxon>
        <taxon>Tylenchomorpha</taxon>
        <taxon>Tylenchoidea</taxon>
        <taxon>Meloidogynidae</taxon>
        <taxon>Meloidogyninae</taxon>
        <taxon>Meloidogyne</taxon>
    </lineage>
</organism>
<keyword evidence="2" id="KW-1185">Reference proteome</keyword>
<evidence type="ECO:0000259" key="1">
    <source>
        <dbReference type="Pfam" id="PF14529"/>
    </source>
</evidence>
<accession>A0A1I8B4S4</accession>
<dbReference type="GO" id="GO:0003824">
    <property type="term" value="F:catalytic activity"/>
    <property type="evidence" value="ECO:0007669"/>
    <property type="project" value="InterPro"/>
</dbReference>
<dbReference type="InterPro" id="IPR036691">
    <property type="entry name" value="Endo/exonu/phosph_ase_sf"/>
</dbReference>
<dbReference type="GO" id="GO:0007508">
    <property type="term" value="P:larval heart development"/>
    <property type="evidence" value="ECO:0007669"/>
    <property type="project" value="TreeGrafter"/>
</dbReference>
<dbReference type="Pfam" id="PF14529">
    <property type="entry name" value="Exo_endo_phos_2"/>
    <property type="match status" value="1"/>
</dbReference>
<evidence type="ECO:0000313" key="2">
    <source>
        <dbReference type="Proteomes" id="UP000095281"/>
    </source>
</evidence>
<dbReference type="PANTHER" id="PTHR33395:SF22">
    <property type="entry name" value="REVERSE TRANSCRIPTASE DOMAIN-CONTAINING PROTEIN"/>
    <property type="match status" value="1"/>
</dbReference>
<dbReference type="GO" id="GO:0061343">
    <property type="term" value="P:cell adhesion involved in heart morphogenesis"/>
    <property type="evidence" value="ECO:0007669"/>
    <property type="project" value="TreeGrafter"/>
</dbReference>
<dbReference type="Gene3D" id="3.60.10.10">
    <property type="entry name" value="Endonuclease/exonuclease/phosphatase"/>
    <property type="match status" value="1"/>
</dbReference>
<protein>
    <submittedName>
        <fullName evidence="3">Reverse transcriptase domain-containing protein</fullName>
    </submittedName>
</protein>
<dbReference type="WBParaSite" id="MhA1_Contig1381.frz3.gene11">
    <property type="protein sequence ID" value="MhA1_Contig1381.frz3.gene11"/>
    <property type="gene ID" value="MhA1_Contig1381.frz3.gene11"/>
</dbReference>
<dbReference type="InterPro" id="IPR005135">
    <property type="entry name" value="Endo/exonuclease/phosphatase"/>
</dbReference>
<dbReference type="PANTHER" id="PTHR33395">
    <property type="entry name" value="TRANSCRIPTASE, PUTATIVE-RELATED-RELATED"/>
    <property type="match status" value="1"/>
</dbReference>
<dbReference type="Proteomes" id="UP000095281">
    <property type="component" value="Unplaced"/>
</dbReference>
<reference evidence="3" key="1">
    <citation type="submission" date="2016-11" db="UniProtKB">
        <authorList>
            <consortium name="WormBaseParasite"/>
        </authorList>
    </citation>
    <scope>IDENTIFICATION</scope>
</reference>
<sequence length="613" mass="70915">MTKEELKERSRLIEQCKAKRNQTGSNHRGKTIKNNLKCIYQNCRSVKNKIYELDIQISSQNFDIILLSETWLQNNDNHLSYLKSSTNYHIIQVNRDTKFKSKGGGVALMLKHGISYKTLDFKAILGIDIIVVDCTSSSHNNSIRLILVSRPPCSKDIQTRKLIKTLQKFSQGNVIIVGDFNFSNNVINWHNSTAVTNIGKDFFEFTLNFNYTNIIDTPTHSKGSILDLILLNNPNIVTTTTVTTGLSTSDHFSIEFTIDIPRPKLQTIQYRDFTHIHLLNSYLITNFNRLYENFYISDKYNYLINLITKLMDIHTPIRLASTKPNKTYYPNHIKKLINTKKKIFTEYKKHNISLSKYQNIAKTIKHIINRYNSQRIKNLVSNPNKMFKFFSNLTQKHPPISCIEYKSKFIFDDREKANIFASLFSKSFSNVPEYDPTELVQHNISSTLEDFDFSILDIDNILKTLPNTNCASADQISYKILKSCHSILSPFLSDIFRESLDSGNIPDIWKISYITPIHKKGPKTDPNNYRPITITSAVSRVMERLILKQVLDHLYDNNIITDNQFGFLKKRSSTSQLLSTLNLWYKSILGNKIIDCIYIDIRARTEGSIDFFR</sequence>
<evidence type="ECO:0000313" key="3">
    <source>
        <dbReference type="WBParaSite" id="MhA1_Contig1381.frz3.gene11"/>
    </source>
</evidence>
<dbReference type="GO" id="GO:0031012">
    <property type="term" value="C:extracellular matrix"/>
    <property type="evidence" value="ECO:0007669"/>
    <property type="project" value="TreeGrafter"/>
</dbReference>
<dbReference type="AlphaFoldDB" id="A0A1I8B4S4"/>
<feature type="domain" description="Endonuclease/exonuclease/phosphatase" evidence="1">
    <location>
        <begin position="152"/>
        <end position="254"/>
    </location>
</feature>
<dbReference type="SUPFAM" id="SSF56219">
    <property type="entry name" value="DNase I-like"/>
    <property type="match status" value="1"/>
</dbReference>
<name>A0A1I8B4S4_MELHA</name>
<proteinExistence type="predicted"/>
<dbReference type="OMA" id="WNANSIN"/>